<feature type="binding site" description="type 1 copper site" evidence="17">
    <location>
        <position position="174"/>
    </location>
    <ligand>
        <name>Cu cation</name>
        <dbReference type="ChEBI" id="CHEBI:23378"/>
        <label>1</label>
    </ligand>
</feature>
<evidence type="ECO:0000256" key="5">
    <source>
        <dbReference type="ARBA" id="ARBA00011233"/>
    </source>
</evidence>
<dbReference type="InterPro" id="IPR008972">
    <property type="entry name" value="Cupredoxin"/>
</dbReference>
<dbReference type="Pfam" id="PF07732">
    <property type="entry name" value="Cu-oxidase_3"/>
    <property type="match status" value="1"/>
</dbReference>
<keyword evidence="14 17" id="KW-0186">Copper</keyword>
<dbReference type="Proteomes" id="UP000030526">
    <property type="component" value="Unassembled WGS sequence"/>
</dbReference>
<dbReference type="CDD" id="cd11020">
    <property type="entry name" value="CuRO_1_CuNIR"/>
    <property type="match status" value="1"/>
</dbReference>
<dbReference type="PANTHER" id="PTHR11709">
    <property type="entry name" value="MULTI-COPPER OXIDASE"/>
    <property type="match status" value="1"/>
</dbReference>
<feature type="region of interest" description="Disordered" evidence="19">
    <location>
        <begin position="345"/>
        <end position="368"/>
    </location>
</feature>
<dbReference type="PRINTS" id="PR00695">
    <property type="entry name" value="CUNO2RDTASE"/>
</dbReference>
<comment type="subcellular location">
    <subcellularLocation>
        <location evidence="2">Periplasm</location>
    </subcellularLocation>
</comment>
<name>A0A0A2XJ29_9PAST</name>
<dbReference type="AlphaFoldDB" id="A0A0A2XJ29"/>
<feature type="binding site" description="type 1 copper site" evidence="17">
    <location>
        <position position="164"/>
    </location>
    <ligand>
        <name>Cu cation</name>
        <dbReference type="ChEBI" id="CHEBI:23378"/>
        <label>1</label>
    </ligand>
</feature>
<evidence type="ECO:0000313" key="22">
    <source>
        <dbReference type="EMBL" id="KGQ32158.1"/>
    </source>
</evidence>
<evidence type="ECO:0000256" key="12">
    <source>
        <dbReference type="ARBA" id="ARBA00022827"/>
    </source>
</evidence>
<feature type="compositionally biased region" description="Basic and acidic residues" evidence="19">
    <location>
        <begin position="347"/>
        <end position="359"/>
    </location>
</feature>
<dbReference type="RefSeq" id="WP_039083948.1">
    <property type="nucleotide sequence ID" value="NZ_JPXS01000025.1"/>
</dbReference>
<dbReference type="GO" id="GO:0050421">
    <property type="term" value="F:nitrite reductase (NO-forming) activity"/>
    <property type="evidence" value="ECO:0007669"/>
    <property type="project" value="UniProtKB-EC"/>
</dbReference>
<dbReference type="CDD" id="cd04208">
    <property type="entry name" value="CuRO_2_CuNIR"/>
    <property type="match status" value="1"/>
</dbReference>
<feature type="domain" description="Plastocyanin-like" evidence="20">
    <location>
        <begin position="198"/>
        <end position="326"/>
    </location>
</feature>
<dbReference type="Gene3D" id="2.60.40.420">
    <property type="entry name" value="Cupredoxins - blue copper proteins"/>
    <property type="match status" value="2"/>
</dbReference>
<evidence type="ECO:0000256" key="9">
    <source>
        <dbReference type="ARBA" id="ARBA00022723"/>
    </source>
</evidence>
<comment type="pathway">
    <text evidence="3">Nitrogen metabolism; nitrate reduction (denitrification); dinitrogen from nitrate: step 2/4.</text>
</comment>
<evidence type="ECO:0000256" key="11">
    <source>
        <dbReference type="ARBA" id="ARBA00022764"/>
    </source>
</evidence>
<dbReference type="InterPro" id="IPR001287">
    <property type="entry name" value="NO2-reductase_Cu"/>
</dbReference>
<keyword evidence="13 18" id="KW-0560">Oxidoreductase</keyword>
<evidence type="ECO:0000256" key="15">
    <source>
        <dbReference type="ARBA" id="ARBA00023063"/>
    </source>
</evidence>
<evidence type="ECO:0000256" key="19">
    <source>
        <dbReference type="SAM" id="MobiDB-lite"/>
    </source>
</evidence>
<dbReference type="GO" id="GO:0042128">
    <property type="term" value="P:nitrate assimilation"/>
    <property type="evidence" value="ECO:0007669"/>
    <property type="project" value="UniProtKB-KW"/>
</dbReference>
<comment type="catalytic activity">
    <reaction evidence="16 18">
        <text>nitric oxide + Fe(III)-[cytochrome c] + H2O = Fe(II)-[cytochrome c] + nitrite + 2 H(+)</text>
        <dbReference type="Rhea" id="RHEA:15233"/>
        <dbReference type="Rhea" id="RHEA-COMP:10350"/>
        <dbReference type="Rhea" id="RHEA-COMP:14399"/>
        <dbReference type="ChEBI" id="CHEBI:15377"/>
        <dbReference type="ChEBI" id="CHEBI:15378"/>
        <dbReference type="ChEBI" id="CHEBI:16301"/>
        <dbReference type="ChEBI" id="CHEBI:16480"/>
        <dbReference type="ChEBI" id="CHEBI:29033"/>
        <dbReference type="ChEBI" id="CHEBI:29034"/>
        <dbReference type="EC" id="1.7.2.1"/>
    </reaction>
</comment>
<evidence type="ECO:0000256" key="6">
    <source>
        <dbReference type="ARBA" id="ARBA00011882"/>
    </source>
</evidence>
<evidence type="ECO:0000256" key="3">
    <source>
        <dbReference type="ARBA" id="ARBA00005127"/>
    </source>
</evidence>
<keyword evidence="9 17" id="KW-0479">Metal-binding</keyword>
<feature type="signal peptide" evidence="18">
    <location>
        <begin position="1"/>
        <end position="24"/>
    </location>
</feature>
<keyword evidence="10" id="KW-0677">Repeat</keyword>
<keyword evidence="8" id="KW-0285">Flavoprotein</keyword>
<comment type="caution">
    <text evidence="22">The sequence shown here is derived from an EMBL/GenBank/DDBJ whole genome shotgun (WGS) entry which is preliminary data.</text>
</comment>
<evidence type="ECO:0000256" key="8">
    <source>
        <dbReference type="ARBA" id="ARBA00022630"/>
    </source>
</evidence>
<dbReference type="InterPro" id="IPR001117">
    <property type="entry name" value="Cu-oxidase_2nd"/>
</dbReference>
<sequence length="368" mass="40040">MKKTTLNLLLSAFLIGNLSLSAAAQSTDVPQKVEQNGQDEVSSLPVIDAELTVAPNVPAPIKRDYPARVIVKLEALEKIMEIMPQVQFKYWTYNGSTPAPFIRVREGDTVEVHLSNPINSKLPHSIDFHSSAAPDGTAMASNTLPGHTSIYRFKALSPGLYLYHCAAMPGAPTHIGKGMFGLMLVEPKAGLPPVDKEFYIVQNEFYTNGEFGEPGLQVFSSQKASYELPDYVVFNGHFASMMGDKALQAKVGEKLRFYVGNAGPNKVSSFHLIGKTFDTVYVEAGSLKNHNVQTTLIPAGGAMIAETTIPVPGQYTFVDHSIFRTEKGAKGTLMVTGDENPAIFSGKLKDEPYNKRNPDADVSTGFQH</sequence>
<gene>
    <name evidence="22" type="ORF">JP32_05490</name>
</gene>
<keyword evidence="12" id="KW-0274">FAD</keyword>
<dbReference type="SUPFAM" id="SSF49503">
    <property type="entry name" value="Cupredoxins"/>
    <property type="match status" value="2"/>
</dbReference>
<keyword evidence="11" id="KW-0574">Periplasm</keyword>
<feature type="binding site" description="type 1 copper site" evidence="17">
    <location>
        <position position="320"/>
    </location>
    <ligand>
        <name>Cu cation</name>
        <dbReference type="ChEBI" id="CHEBI:23378"/>
        <label>1</label>
    </ligand>
</feature>
<dbReference type="NCBIfam" id="TIGR02376">
    <property type="entry name" value="Cu_nitrite_red"/>
    <property type="match status" value="1"/>
</dbReference>
<feature type="domain" description="Plastocyanin-like" evidence="21">
    <location>
        <begin position="85"/>
        <end position="189"/>
    </location>
</feature>
<dbReference type="GO" id="GO:0019333">
    <property type="term" value="P:denitrification pathway"/>
    <property type="evidence" value="ECO:0007669"/>
    <property type="project" value="UniProtKB-UniPathway"/>
</dbReference>
<feature type="binding site" description="type 1 copper site" evidence="17">
    <location>
        <position position="179"/>
    </location>
    <ligand>
        <name>Cu cation</name>
        <dbReference type="ChEBI" id="CHEBI:23378"/>
        <label>1</label>
    </ligand>
</feature>
<dbReference type="GO" id="GO:0005507">
    <property type="term" value="F:copper ion binding"/>
    <property type="evidence" value="ECO:0007669"/>
    <property type="project" value="InterPro"/>
</dbReference>
<feature type="chain" id="PRO_5015211536" description="Copper-containing nitrite reductase" evidence="18">
    <location>
        <begin position="25"/>
        <end position="368"/>
    </location>
</feature>
<reference evidence="22 23" key="1">
    <citation type="submission" date="2014-08" db="EMBL/GenBank/DDBJ databases">
        <title>Chaperone-usher fimbriae in a diverse selection of Gallibacterium genomes.</title>
        <authorList>
            <person name="Kudirkiene E."/>
            <person name="Bager R.J."/>
            <person name="Johnson T.J."/>
            <person name="Bojesen A.M."/>
        </authorList>
    </citation>
    <scope>NUCLEOTIDE SEQUENCE [LARGE SCALE GENOMIC DNA]</scope>
    <source>
        <strain evidence="22 23">20558/3kl.</strain>
    </source>
</reference>
<evidence type="ECO:0000256" key="10">
    <source>
        <dbReference type="ARBA" id="ARBA00022737"/>
    </source>
</evidence>
<protein>
    <recommendedName>
        <fullName evidence="7 18">Copper-containing nitrite reductase</fullName>
        <ecNumber evidence="6 18">1.7.2.1</ecNumber>
    </recommendedName>
</protein>
<dbReference type="PANTHER" id="PTHR11709:SF394">
    <property type="entry name" value="FI03373P-RELATED"/>
    <property type="match status" value="1"/>
</dbReference>
<evidence type="ECO:0000256" key="1">
    <source>
        <dbReference type="ARBA" id="ARBA00001974"/>
    </source>
</evidence>
<evidence type="ECO:0000259" key="20">
    <source>
        <dbReference type="Pfam" id="PF00394"/>
    </source>
</evidence>
<feature type="binding site" description="type 1 copper site" evidence="17">
    <location>
        <position position="165"/>
    </location>
    <ligand>
        <name>Cu cation</name>
        <dbReference type="ChEBI" id="CHEBI:23378"/>
        <label>1</label>
    </ligand>
</feature>
<evidence type="ECO:0000256" key="4">
    <source>
        <dbReference type="ARBA" id="ARBA00010609"/>
    </source>
</evidence>
<dbReference type="UniPathway" id="UPA00652">
    <property type="reaction ID" value="UER00707"/>
</dbReference>
<comment type="similarity">
    <text evidence="4 18">Belongs to the multicopper oxidase family.</text>
</comment>
<keyword evidence="18" id="KW-0732">Signal</keyword>
<evidence type="ECO:0000256" key="17">
    <source>
        <dbReference type="PIRSR" id="PIRSR601287-1"/>
    </source>
</evidence>
<evidence type="ECO:0000256" key="16">
    <source>
        <dbReference type="ARBA" id="ARBA00049340"/>
    </source>
</evidence>
<evidence type="ECO:0000256" key="14">
    <source>
        <dbReference type="ARBA" id="ARBA00023008"/>
    </source>
</evidence>
<accession>A0A0A2XJ29</accession>
<feature type="binding site" description="type 1 copper site" evidence="17">
    <location>
        <position position="129"/>
    </location>
    <ligand>
        <name>Cu cation</name>
        <dbReference type="ChEBI" id="CHEBI:23378"/>
        <label>1</label>
    </ligand>
</feature>
<dbReference type="GO" id="GO:0042597">
    <property type="term" value="C:periplasmic space"/>
    <property type="evidence" value="ECO:0007669"/>
    <property type="project" value="UniProtKB-SubCell"/>
</dbReference>
<evidence type="ECO:0000256" key="18">
    <source>
        <dbReference type="RuleBase" id="RU365025"/>
    </source>
</evidence>
<evidence type="ECO:0000256" key="7">
    <source>
        <dbReference type="ARBA" id="ARBA00017290"/>
    </source>
</evidence>
<comment type="cofactor">
    <cofactor evidence="1">
        <name>FAD</name>
        <dbReference type="ChEBI" id="CHEBI:57692"/>
    </cofactor>
</comment>
<feature type="binding site" description="type 1 copper site" evidence="17">
    <location>
        <position position="124"/>
    </location>
    <ligand>
        <name>Cu cation</name>
        <dbReference type="ChEBI" id="CHEBI:23378"/>
        <label>1</label>
    </ligand>
</feature>
<comment type="cofactor">
    <cofactor evidence="18">
        <name>Cu(2+)</name>
        <dbReference type="ChEBI" id="CHEBI:29036"/>
    </cofactor>
    <text evidence="18">Binds 1 Cu(+) ion.</text>
</comment>
<proteinExistence type="inferred from homology"/>
<comment type="cofactor">
    <cofactor evidence="18">
        <name>Cu(+)</name>
        <dbReference type="ChEBI" id="CHEBI:49552"/>
    </cofactor>
    <text evidence="18">Binds 1 Cu(+) ion.</text>
</comment>
<dbReference type="EC" id="1.7.2.1" evidence="6 18"/>
<dbReference type="InterPro" id="IPR045087">
    <property type="entry name" value="Cu-oxidase_fam"/>
</dbReference>
<evidence type="ECO:0000259" key="21">
    <source>
        <dbReference type="Pfam" id="PF07732"/>
    </source>
</evidence>
<dbReference type="FunFam" id="2.60.40.420:FF:000093">
    <property type="entry name" value="Copper-containing nitrite reductase"/>
    <property type="match status" value="1"/>
</dbReference>
<keyword evidence="15" id="KW-0534">Nitrate assimilation</keyword>
<comment type="subunit">
    <text evidence="5 18">Homotrimer.</text>
</comment>
<evidence type="ECO:0000256" key="13">
    <source>
        <dbReference type="ARBA" id="ARBA00023002"/>
    </source>
</evidence>
<evidence type="ECO:0000256" key="2">
    <source>
        <dbReference type="ARBA" id="ARBA00004418"/>
    </source>
</evidence>
<dbReference type="InterPro" id="IPR011707">
    <property type="entry name" value="Cu-oxidase-like_N"/>
</dbReference>
<organism evidence="22 23">
    <name type="scientific">Gallibacterium anatis</name>
    <dbReference type="NCBI Taxonomy" id="750"/>
    <lineage>
        <taxon>Bacteria</taxon>
        <taxon>Pseudomonadati</taxon>
        <taxon>Pseudomonadota</taxon>
        <taxon>Gammaproteobacteria</taxon>
        <taxon>Pasteurellales</taxon>
        <taxon>Pasteurellaceae</taxon>
        <taxon>Gallibacterium</taxon>
    </lineage>
</organism>
<dbReference type="Pfam" id="PF00394">
    <property type="entry name" value="Cu-oxidase"/>
    <property type="match status" value="1"/>
</dbReference>
<evidence type="ECO:0000313" key="23">
    <source>
        <dbReference type="Proteomes" id="UP000030526"/>
    </source>
</evidence>
<dbReference type="EMBL" id="JPXS01000025">
    <property type="protein sequence ID" value="KGQ32158.1"/>
    <property type="molecule type" value="Genomic_DNA"/>
</dbReference>